<dbReference type="AlphaFoldDB" id="A0A235H4B4"/>
<dbReference type="Pfam" id="PF00440">
    <property type="entry name" value="TetR_N"/>
    <property type="match status" value="1"/>
</dbReference>
<dbReference type="PROSITE" id="PS50977">
    <property type="entry name" value="HTH_TETR_2"/>
    <property type="match status" value="1"/>
</dbReference>
<dbReference type="InterPro" id="IPR001647">
    <property type="entry name" value="HTH_TetR"/>
</dbReference>
<name>A0A235H4B4_AZOBR</name>
<dbReference type="EMBL" id="NOWT01000062">
    <property type="protein sequence ID" value="OYD80297.1"/>
    <property type="molecule type" value="Genomic_DNA"/>
</dbReference>
<dbReference type="SUPFAM" id="SSF46689">
    <property type="entry name" value="Homeodomain-like"/>
    <property type="match status" value="1"/>
</dbReference>
<reference evidence="4 5" key="1">
    <citation type="submission" date="2017-07" db="EMBL/GenBank/DDBJ databases">
        <title>Whole genome sequence of Azospirillum brasilense 2A1, a potential biofertilizer strain.</title>
        <authorList>
            <person name="Fontana C.A."/>
            <person name="Toffoli L.M."/>
            <person name="Salazar S.M."/>
            <person name="Puglisi E."/>
            <person name="Pedraza R."/>
            <person name="Bassi D."/>
            <person name="Cocconcelli P.S."/>
        </authorList>
    </citation>
    <scope>NUCLEOTIDE SEQUENCE [LARGE SCALE GENOMIC DNA]</scope>
    <source>
        <strain evidence="4 5">2A1</strain>
        <plasmid evidence="4">unnamed</plasmid>
    </source>
</reference>
<dbReference type="Gene3D" id="1.10.357.10">
    <property type="entry name" value="Tetracycline Repressor, domain 2"/>
    <property type="match status" value="1"/>
</dbReference>
<evidence type="ECO:0000256" key="2">
    <source>
        <dbReference type="PROSITE-ProRule" id="PRU00335"/>
    </source>
</evidence>
<geneLocation type="plasmid" evidence="4">
    <name>unnamed</name>
</geneLocation>
<gene>
    <name evidence="4" type="ORF">CHT98_31920</name>
</gene>
<keyword evidence="1 2" id="KW-0238">DNA-binding</keyword>
<proteinExistence type="predicted"/>
<feature type="DNA-binding region" description="H-T-H motif" evidence="2">
    <location>
        <begin position="87"/>
        <end position="106"/>
    </location>
</feature>
<dbReference type="GO" id="GO:0003677">
    <property type="term" value="F:DNA binding"/>
    <property type="evidence" value="ECO:0007669"/>
    <property type="project" value="UniProtKB-UniRule"/>
</dbReference>
<evidence type="ECO:0000313" key="5">
    <source>
        <dbReference type="Proteomes" id="UP000215367"/>
    </source>
</evidence>
<keyword evidence="4" id="KW-0614">Plasmid</keyword>
<evidence type="ECO:0000256" key="1">
    <source>
        <dbReference type="ARBA" id="ARBA00023125"/>
    </source>
</evidence>
<dbReference type="InterPro" id="IPR009057">
    <property type="entry name" value="Homeodomain-like_sf"/>
</dbReference>
<evidence type="ECO:0000259" key="3">
    <source>
        <dbReference type="PROSITE" id="PS50977"/>
    </source>
</evidence>
<protein>
    <recommendedName>
        <fullName evidence="3">HTH tetR-type domain-containing protein</fullName>
    </recommendedName>
</protein>
<sequence length="242" mass="27349">MPRRRRLQQEAYVGPQHPQNLAFTVFHRHSLLVHGVPPCYDVAHHDTEADCMSSALTLTERHTDATQRLILSSALELLERASVPELTVRAVAKQAGMSERTVFRYYASRDAFLDAVAAEVVRHISTPPAPARIGELPGYVRPLYTRFEEKSALVQSALHTELLHRVRESVAVERWRTVCALIDAHAPHRTAQDRAIAAANIRYYLSATTWHYYRFHFAFSLDEAIVCAETAVRLALEEIGRG</sequence>
<feature type="domain" description="HTH tetR-type" evidence="3">
    <location>
        <begin position="64"/>
        <end position="124"/>
    </location>
</feature>
<dbReference type="Proteomes" id="UP000215367">
    <property type="component" value="Unassembled WGS sequence"/>
</dbReference>
<organism evidence="4 5">
    <name type="scientific">Azospirillum brasilense</name>
    <dbReference type="NCBI Taxonomy" id="192"/>
    <lineage>
        <taxon>Bacteria</taxon>
        <taxon>Pseudomonadati</taxon>
        <taxon>Pseudomonadota</taxon>
        <taxon>Alphaproteobacteria</taxon>
        <taxon>Rhodospirillales</taxon>
        <taxon>Azospirillaceae</taxon>
        <taxon>Azospirillum</taxon>
    </lineage>
</organism>
<accession>A0A235H4B4</accession>
<evidence type="ECO:0000313" key="4">
    <source>
        <dbReference type="EMBL" id="OYD80297.1"/>
    </source>
</evidence>
<comment type="caution">
    <text evidence="4">The sequence shown here is derived from an EMBL/GenBank/DDBJ whole genome shotgun (WGS) entry which is preliminary data.</text>
</comment>
<dbReference type="PRINTS" id="PR00455">
    <property type="entry name" value="HTHTETR"/>
</dbReference>